<gene>
    <name evidence="1" type="ORF">SAMN04489842_1377</name>
</gene>
<evidence type="ECO:0000313" key="2">
    <source>
        <dbReference type="Proteomes" id="UP000198848"/>
    </source>
</evidence>
<dbReference type="AlphaFoldDB" id="A0A1H1CEK9"/>
<dbReference type="RefSeq" id="WP_139169250.1">
    <property type="nucleotide sequence ID" value="NZ_FNLC01000001.1"/>
</dbReference>
<evidence type="ECO:0000313" key="1">
    <source>
        <dbReference type="EMBL" id="SDQ62635.1"/>
    </source>
</evidence>
<accession>A0A1H1CEK9</accession>
<reference evidence="2" key="1">
    <citation type="submission" date="2016-10" db="EMBL/GenBank/DDBJ databases">
        <authorList>
            <person name="Varghese N."/>
            <person name="Submissions S."/>
        </authorList>
    </citation>
    <scope>NUCLEOTIDE SEQUENCE [LARGE SCALE GENOMIC DNA]</scope>
    <source>
        <strain evidence="2">DSM 24767</strain>
    </source>
</reference>
<keyword evidence="2" id="KW-1185">Reference proteome</keyword>
<organism evidence="1 2">
    <name type="scientific">Natronobacterium texcoconense</name>
    <dbReference type="NCBI Taxonomy" id="1095778"/>
    <lineage>
        <taxon>Archaea</taxon>
        <taxon>Methanobacteriati</taxon>
        <taxon>Methanobacteriota</taxon>
        <taxon>Stenosarchaea group</taxon>
        <taxon>Halobacteria</taxon>
        <taxon>Halobacteriales</taxon>
        <taxon>Natrialbaceae</taxon>
        <taxon>Natronobacterium</taxon>
    </lineage>
</organism>
<dbReference type="STRING" id="1095778.SAMN04489842_1377"/>
<name>A0A1H1CEK9_NATTX</name>
<dbReference type="Proteomes" id="UP000198848">
    <property type="component" value="Unassembled WGS sequence"/>
</dbReference>
<dbReference type="OrthoDB" id="380288at2157"/>
<protein>
    <submittedName>
        <fullName evidence="1">Uncharacterized protein</fullName>
    </submittedName>
</protein>
<dbReference type="EMBL" id="FNLC01000001">
    <property type="protein sequence ID" value="SDQ62635.1"/>
    <property type="molecule type" value="Genomic_DNA"/>
</dbReference>
<proteinExistence type="predicted"/>
<sequence length="447" mass="51739">MNQKEIEERREELFTRLGSKLTTAHSEWDRLATQLDKYQETVEEIEDRYPNLPEEKRQGFASSLDHIISSLTDTDSPATVLDTKDELKEAYENPLIRSIQESYLELYAELGVELTEDQESEVRGKLRAIAEQHPERTLQETNQLIDQIRELSDPVVQVLRNDIGDAPTEVTSPESLNKYLDTLEERHATLTSLSDQLSRYAWAPKELTAVHTWEPLLHSDKDIEISDLIKEINENVQSTPDIVPLKSTLRSELQNRLEEIRKQPRVVFKDIAKGVSNIAENMNLLAEVQALYDIMDFESENIEFTNTIENWQKEIPESLGQLQQSVQTTTHQVNNWRNTLSDRWHSKQSTLSTYSSILDETLPEKITEHIGEELPVEENIVRSYSVLTQAESWISDREEEILEHLSEDAQRLFYALSEQRMYDISEDELGALEELMDIVNIKVVMNE</sequence>